<dbReference type="PANTHER" id="PTHR34480">
    <property type="entry name" value="OS01G0967800 PROTEIN-RELATED"/>
    <property type="match status" value="1"/>
</dbReference>
<dbReference type="OMA" id="HKHSKAT"/>
<organism evidence="2">
    <name type="scientific">Triticum aestivum</name>
    <name type="common">Wheat</name>
    <dbReference type="NCBI Taxonomy" id="4565"/>
    <lineage>
        <taxon>Eukaryota</taxon>
        <taxon>Viridiplantae</taxon>
        <taxon>Streptophyta</taxon>
        <taxon>Embryophyta</taxon>
        <taxon>Tracheophyta</taxon>
        <taxon>Spermatophyta</taxon>
        <taxon>Magnoliopsida</taxon>
        <taxon>Liliopsida</taxon>
        <taxon>Poales</taxon>
        <taxon>Poaceae</taxon>
        <taxon>BOP clade</taxon>
        <taxon>Pooideae</taxon>
        <taxon>Triticodae</taxon>
        <taxon>Triticeae</taxon>
        <taxon>Triticinae</taxon>
        <taxon>Triticum</taxon>
    </lineage>
</organism>
<evidence type="ECO:0000256" key="1">
    <source>
        <dbReference type="SAM" id="MobiDB-lite"/>
    </source>
</evidence>
<gene>
    <name evidence="2" type="ORF">CFC21_040532</name>
</gene>
<feature type="compositionally biased region" description="Basic residues" evidence="1">
    <location>
        <begin position="1"/>
        <end position="13"/>
    </location>
</feature>
<protein>
    <submittedName>
        <fullName evidence="2">Uncharacterized protein</fullName>
    </submittedName>
</protein>
<feature type="region of interest" description="Disordered" evidence="1">
    <location>
        <begin position="1"/>
        <end position="65"/>
    </location>
</feature>
<sequence length="478" mass="55043">MAMPQKRRRRRRSPLQEGVSRRRPGEDGASLSGSLVDSDSSSSRLDGGSPPPGLPDEPVTSSTESRYHEIIASRLAQLQLPVGDDGSDMAGFSNLPSIEILEVLARKSFHDDYSRAALLEYQCQKFLNETQGRNTDSGESESAIVDTGSTYTEPGDVITEVEHMRDCELLGAAMDEIDTWTKLDQEQANKLHLKYALYRIKACLLLKGKPVVELDDDVALERKYPPELIVKNKYFFHYEDDLFGWYFDAELCYKASLSDYQRLVLLNDGDEYSSWRRYQTFYSTPEADRDYLSYWETIAKELKWLEQYLLTNESSIEWAHKHSKATFQAIRIASKFPCMTLKLAAVGLHEYIWNARIHLMFVKDLDGILYNIWRRLNADHQLRFRDALKQVYEANLFPAHDRSMKYELEYGDSKMDLVFVKCTTGLSDGVPEDRARELIKQEIRWTRESSGTYERYARKKLKIAELIGLIPKDKIATA</sequence>
<comment type="caution">
    <text evidence="2">The sequence shown here is derived from an EMBL/GenBank/DDBJ whole genome shotgun (WGS) entry which is preliminary data.</text>
</comment>
<dbReference type="PANTHER" id="PTHR34480:SF10">
    <property type="match status" value="1"/>
</dbReference>
<proteinExistence type="predicted"/>
<feature type="compositionally biased region" description="Low complexity" evidence="1">
    <location>
        <begin position="30"/>
        <end position="48"/>
    </location>
</feature>
<evidence type="ECO:0000313" key="2">
    <source>
        <dbReference type="EMBL" id="KAF7028649.1"/>
    </source>
</evidence>
<reference evidence="2" key="2">
    <citation type="submission" date="2020-03" db="EMBL/GenBank/DDBJ databases">
        <title>The second near-complete assembly of the hexaploid bread wheat (Triticum aestivum) genome.</title>
        <authorList>
            <person name="Zimin A.V."/>
            <person name="Puiu D."/>
            <person name="Shumante A."/>
            <person name="Alonge M."/>
            <person name="Salzberg S.L."/>
        </authorList>
    </citation>
    <scope>NUCLEOTIDE SEQUENCE</scope>
    <source>
        <tissue evidence="2">Leaf</tissue>
    </source>
</reference>
<dbReference type="Proteomes" id="UP000815260">
    <property type="component" value="Chromosome 3B"/>
</dbReference>
<dbReference type="EMBL" id="CM022218">
    <property type="protein sequence ID" value="KAF7028649.1"/>
    <property type="molecule type" value="Genomic_DNA"/>
</dbReference>
<name>A0A3B6FMA7_WHEAT</name>
<reference evidence="2" key="1">
    <citation type="journal article" date="2017" name="Gigascience">
        <title>The first near-complete assembly of the hexaploid bread wheat genome, Triticum aestivum.</title>
        <authorList>
            <person name="Zimin A.V."/>
            <person name="Puiu D."/>
            <person name="Hall R."/>
            <person name="Kingan S."/>
            <person name="Clavijo B.J."/>
            <person name="Salzberg S.L."/>
        </authorList>
    </citation>
    <scope>NUCLEOTIDE SEQUENCE</scope>
    <source>
        <tissue evidence="2">Leaf</tissue>
    </source>
</reference>
<accession>A0A3B6FMA7</accession>